<dbReference type="InterPro" id="IPR006680">
    <property type="entry name" value="Amidohydro-rel"/>
</dbReference>
<dbReference type="SUPFAM" id="SSF51556">
    <property type="entry name" value="Metallo-dependent hydrolases"/>
    <property type="match status" value="1"/>
</dbReference>
<keyword evidence="1" id="KW-0456">Lyase</keyword>
<evidence type="ECO:0000313" key="4">
    <source>
        <dbReference type="Proteomes" id="UP001500618"/>
    </source>
</evidence>
<evidence type="ECO:0000256" key="1">
    <source>
        <dbReference type="ARBA" id="ARBA00023239"/>
    </source>
</evidence>
<gene>
    <name evidence="3" type="ORF">GCM10009765_14490</name>
</gene>
<protein>
    <recommendedName>
        <fullName evidence="2">Amidohydrolase-related domain-containing protein</fullName>
    </recommendedName>
</protein>
<feature type="domain" description="Amidohydrolase-related" evidence="2">
    <location>
        <begin position="117"/>
        <end position="353"/>
    </location>
</feature>
<dbReference type="Gene3D" id="3.20.20.140">
    <property type="entry name" value="Metal-dependent hydrolases"/>
    <property type="match status" value="1"/>
</dbReference>
<name>A0ABN2G686_9ACTN</name>
<dbReference type="PANTHER" id="PTHR21240:SF28">
    <property type="entry name" value="ISO-OROTATE DECARBOXYLASE (EUROFUNG)"/>
    <property type="match status" value="1"/>
</dbReference>
<dbReference type="InterPro" id="IPR032466">
    <property type="entry name" value="Metal_Hydrolase"/>
</dbReference>
<evidence type="ECO:0000259" key="2">
    <source>
        <dbReference type="Pfam" id="PF04909"/>
    </source>
</evidence>
<proteinExistence type="predicted"/>
<dbReference type="PANTHER" id="PTHR21240">
    <property type="entry name" value="2-AMINO-3-CARBOXYLMUCONATE-6-SEMIALDEHYDE DECARBOXYLASE"/>
    <property type="match status" value="1"/>
</dbReference>
<dbReference type="EMBL" id="BAAANY010000005">
    <property type="protein sequence ID" value="GAA1666077.1"/>
    <property type="molecule type" value="Genomic_DNA"/>
</dbReference>
<dbReference type="InterPro" id="IPR032465">
    <property type="entry name" value="ACMSD"/>
</dbReference>
<reference evidence="3 4" key="1">
    <citation type="journal article" date="2019" name="Int. J. Syst. Evol. Microbiol.">
        <title>The Global Catalogue of Microorganisms (GCM) 10K type strain sequencing project: providing services to taxonomists for standard genome sequencing and annotation.</title>
        <authorList>
            <consortium name="The Broad Institute Genomics Platform"/>
            <consortium name="The Broad Institute Genome Sequencing Center for Infectious Disease"/>
            <person name="Wu L."/>
            <person name="Ma J."/>
        </authorList>
    </citation>
    <scope>NUCLEOTIDE SEQUENCE [LARGE SCALE GENOMIC DNA]</scope>
    <source>
        <strain evidence="3 4">JCM 14718</strain>
    </source>
</reference>
<sequence length="356" mass="40399">MTSLDPKSLPLSRYLPRRAVRLPTTEKRHAAIPCVDIHNHLGKWLTGDGTWMTPDVAELIRIMDRCQVDHIVNLDGRWGTELQENLERYDLAHPGRFSTFCHVDFRVLAERGNATQTLVDQLHEAAKVGARGLKVWKNLGLEFRDQRGELVLPDDDRVAPVFDAAAELDLPVLIHTADPVAFFEPIDQHNERIEDLATNPDWWFGKPGLPTFDRLIDALEAVVAGHPRTTFIAAHVGCAAEDLRRVSRMLTAYENLHVDLGGRMPELGRQPRAARRLIVDHPRQVLFGTDLYPVVEQEYHRWFRFVETDDECFGYAPDDEIPPMGRWDISALDIPASHLAALYAGNARRILRLPVS</sequence>
<dbReference type="RefSeq" id="WP_344308284.1">
    <property type="nucleotide sequence ID" value="NZ_BAAANY010000005.1"/>
</dbReference>
<dbReference type="Pfam" id="PF04909">
    <property type="entry name" value="Amidohydro_2"/>
    <property type="match status" value="1"/>
</dbReference>
<keyword evidence="4" id="KW-1185">Reference proteome</keyword>
<organism evidence="3 4">
    <name type="scientific">Fodinicola feengrottensis</name>
    <dbReference type="NCBI Taxonomy" id="435914"/>
    <lineage>
        <taxon>Bacteria</taxon>
        <taxon>Bacillati</taxon>
        <taxon>Actinomycetota</taxon>
        <taxon>Actinomycetes</taxon>
        <taxon>Mycobacteriales</taxon>
        <taxon>Fodinicola</taxon>
    </lineage>
</organism>
<dbReference type="Proteomes" id="UP001500618">
    <property type="component" value="Unassembled WGS sequence"/>
</dbReference>
<comment type="caution">
    <text evidence="3">The sequence shown here is derived from an EMBL/GenBank/DDBJ whole genome shotgun (WGS) entry which is preliminary data.</text>
</comment>
<evidence type="ECO:0000313" key="3">
    <source>
        <dbReference type="EMBL" id="GAA1666077.1"/>
    </source>
</evidence>
<accession>A0ABN2G686</accession>